<name>A0A2N0ZKM1_9BACI</name>
<accession>A0A2N0ZKM1</accession>
<dbReference type="EMBL" id="PISD01000008">
    <property type="protein sequence ID" value="PKG30065.1"/>
    <property type="molecule type" value="Genomic_DNA"/>
</dbReference>
<keyword evidence="2" id="KW-1185">Reference proteome</keyword>
<protein>
    <recommendedName>
        <fullName evidence="3">Group-specific protein</fullName>
    </recommendedName>
</protein>
<comment type="caution">
    <text evidence="1">The sequence shown here is derived from an EMBL/GenBank/DDBJ whole genome shotgun (WGS) entry which is preliminary data.</text>
</comment>
<evidence type="ECO:0008006" key="3">
    <source>
        <dbReference type="Google" id="ProtNLM"/>
    </source>
</evidence>
<dbReference type="Proteomes" id="UP000233343">
    <property type="component" value="Unassembled WGS sequence"/>
</dbReference>
<dbReference type="AlphaFoldDB" id="A0A2N0ZKM1"/>
<gene>
    <name evidence="1" type="ORF">CWS20_03465</name>
</gene>
<proteinExistence type="predicted"/>
<dbReference type="RefSeq" id="WP_066200283.1">
    <property type="nucleotide sequence ID" value="NZ_JAMAUX010000006.1"/>
</dbReference>
<evidence type="ECO:0000313" key="2">
    <source>
        <dbReference type="Proteomes" id="UP000233343"/>
    </source>
</evidence>
<evidence type="ECO:0000313" key="1">
    <source>
        <dbReference type="EMBL" id="PKG30065.1"/>
    </source>
</evidence>
<organism evidence="1 2">
    <name type="scientific">Cytobacillus horneckiae</name>
    <dbReference type="NCBI Taxonomy" id="549687"/>
    <lineage>
        <taxon>Bacteria</taxon>
        <taxon>Bacillati</taxon>
        <taxon>Bacillota</taxon>
        <taxon>Bacilli</taxon>
        <taxon>Bacillales</taxon>
        <taxon>Bacillaceae</taxon>
        <taxon>Cytobacillus</taxon>
    </lineage>
</organism>
<reference evidence="1 2" key="1">
    <citation type="journal article" date="2010" name="Int. J. Syst. Evol. Microbiol.">
        <title>Bacillus horneckiae sp. nov., isolated from a spacecraft-assembly clean room.</title>
        <authorList>
            <person name="Vaishampayan P."/>
            <person name="Probst A."/>
            <person name="Krishnamurthi S."/>
            <person name="Ghosh S."/>
            <person name="Osman S."/>
            <person name="McDowall A."/>
            <person name="Ruckmani A."/>
            <person name="Mayilraj S."/>
            <person name="Venkateswaran K."/>
        </authorList>
    </citation>
    <scope>NUCLEOTIDE SEQUENCE [LARGE SCALE GENOMIC DNA]</scope>
    <source>
        <strain evidence="2">1PO1SC</strain>
    </source>
</reference>
<sequence>MFDPTAFENMKVVLEGHLYDYDLIGEISIIDRNDIVNTSKLSRQYELTFIESDERLYCQIVLKADLKQLAAELLPVHSNENEAGCKLFLRFVLKHKDDMKLMESTKAVVSNIWGVSRTVNQIIKYNTKDKHEVENEMTVSFNRLIYEDQMDDLLVMVEHMRETLKQLSKVIE</sequence>